<name>A0AAX4HM16_9BACT</name>
<keyword evidence="3" id="KW-1185">Reference proteome</keyword>
<reference evidence="2 3" key="1">
    <citation type="submission" date="2023-11" db="EMBL/GenBank/DDBJ databases">
        <title>Peredibacter starrii A3.12.</title>
        <authorList>
            <person name="Mitchell R.J."/>
        </authorList>
    </citation>
    <scope>NUCLEOTIDE SEQUENCE [LARGE SCALE GENOMIC DNA]</scope>
    <source>
        <strain evidence="2 3">A3.12</strain>
    </source>
</reference>
<accession>A0AAX4HM16</accession>
<dbReference type="Proteomes" id="UP001324634">
    <property type="component" value="Chromosome"/>
</dbReference>
<feature type="region of interest" description="Disordered" evidence="1">
    <location>
        <begin position="161"/>
        <end position="222"/>
    </location>
</feature>
<evidence type="ECO:0000313" key="3">
    <source>
        <dbReference type="Proteomes" id="UP001324634"/>
    </source>
</evidence>
<protein>
    <submittedName>
        <fullName evidence="2">Uncharacterized protein</fullName>
    </submittedName>
</protein>
<dbReference type="RefSeq" id="WP_321392869.1">
    <property type="nucleotide sequence ID" value="NZ_CP139487.1"/>
</dbReference>
<dbReference type="Gene3D" id="3.30.700.10">
    <property type="entry name" value="Glycoprotein, Type 4 Pilin"/>
    <property type="match status" value="1"/>
</dbReference>
<dbReference type="EMBL" id="CP139487">
    <property type="protein sequence ID" value="WPU64309.1"/>
    <property type="molecule type" value="Genomic_DNA"/>
</dbReference>
<gene>
    <name evidence="2" type="ORF">SOO65_16565</name>
</gene>
<dbReference type="AlphaFoldDB" id="A0AAX4HM16"/>
<sequence length="222" mass="25243">MKFIRIILKLLPLLTIIGGIFGGGARINPFIDTMKVALTQYELAQIANFVVVDLHGSNKLVKEPQRLPDFIRDRFHNQYSVLAREIKGDKSHDHAVDIWGEPFKLQYVRVFGSVKIFSAGPDQEYNTKDDIAADIPYEDPEEKQLAQAAKKKVIIQEVVEVEEGPETHANEEQFPTGDETLVEGENLEQDQREPAADDQSYQDQYQDQPQDDQAQSEEPQAY</sequence>
<proteinExistence type="predicted"/>
<dbReference type="KEGG" id="psti:SOO65_16565"/>
<organism evidence="2 3">
    <name type="scientific">Peredibacter starrii</name>
    <dbReference type="NCBI Taxonomy" id="28202"/>
    <lineage>
        <taxon>Bacteria</taxon>
        <taxon>Pseudomonadati</taxon>
        <taxon>Bdellovibrionota</taxon>
        <taxon>Bacteriovoracia</taxon>
        <taxon>Bacteriovoracales</taxon>
        <taxon>Bacteriovoracaceae</taxon>
        <taxon>Peredibacter</taxon>
    </lineage>
</organism>
<feature type="compositionally biased region" description="Low complexity" evidence="1">
    <location>
        <begin position="197"/>
        <end position="222"/>
    </location>
</feature>
<evidence type="ECO:0000256" key="1">
    <source>
        <dbReference type="SAM" id="MobiDB-lite"/>
    </source>
</evidence>
<evidence type="ECO:0000313" key="2">
    <source>
        <dbReference type="EMBL" id="WPU64309.1"/>
    </source>
</evidence>